<evidence type="ECO:0000313" key="7">
    <source>
        <dbReference type="Proteomes" id="UP000018951"/>
    </source>
</evidence>
<dbReference type="HAMAP" id="MF_00358">
    <property type="entry name" value="Ribosomal_bS21"/>
    <property type="match status" value="1"/>
</dbReference>
<gene>
    <name evidence="5 6" type="primary">rpsU</name>
    <name evidence="6" type="ORF">P857_934</name>
</gene>
<keyword evidence="3 5" id="KW-0687">Ribonucleoprotein</keyword>
<reference evidence="6 7" key="1">
    <citation type="journal article" date="2013" name="PLoS ONE">
        <title>Bacterial endosymbiosis in a chordate host: long-term co-evolution and conservation of secondary metabolism.</title>
        <authorList>
            <person name="Kwan J.C."/>
            <person name="Schmidt E.W."/>
        </authorList>
    </citation>
    <scope>NUCLEOTIDE SEQUENCE [LARGE SCALE GENOMIC DNA]</scope>
    <source>
        <strain evidence="7">L6</strain>
    </source>
</reference>
<name>W2V0Z6_9RICK</name>
<sequence length="64" mass="7861">MVHHGDTEQALRQLKRSLQKEEIPANKKRIFEKPSAIKRRKRKETKRKIYLMQQRSRALSRRNY</sequence>
<dbReference type="STRING" id="1401685.P857_934"/>
<evidence type="ECO:0000256" key="5">
    <source>
        <dbReference type="HAMAP-Rule" id="MF_00358"/>
    </source>
</evidence>
<comment type="caution">
    <text evidence="6">The sequence shown here is derived from an EMBL/GenBank/DDBJ whole genome shotgun (WGS) entry which is preliminary data.</text>
</comment>
<dbReference type="EMBL" id="AXCJ01000001">
    <property type="protein sequence ID" value="ETO91760.1"/>
    <property type="molecule type" value="Genomic_DNA"/>
</dbReference>
<evidence type="ECO:0000256" key="4">
    <source>
        <dbReference type="ARBA" id="ARBA00035135"/>
    </source>
</evidence>
<proteinExistence type="inferred from homology"/>
<accession>W2V0Z6</accession>
<comment type="similarity">
    <text evidence="1 5">Belongs to the bacterial ribosomal protein bS21 family.</text>
</comment>
<evidence type="ECO:0000256" key="1">
    <source>
        <dbReference type="ARBA" id="ARBA00006640"/>
    </source>
</evidence>
<dbReference type="Pfam" id="PF01165">
    <property type="entry name" value="Ribosomal_S21"/>
    <property type="match status" value="1"/>
</dbReference>
<organism evidence="6 7">
    <name type="scientific">Candidatus Xenolissoclinum pacificiensis L6</name>
    <dbReference type="NCBI Taxonomy" id="1401685"/>
    <lineage>
        <taxon>Bacteria</taxon>
        <taxon>Pseudomonadati</taxon>
        <taxon>Pseudomonadota</taxon>
        <taxon>Alphaproteobacteria</taxon>
        <taxon>Rickettsiales</taxon>
        <taxon>Anaplasmataceae</taxon>
        <taxon>Candidatus Xenolissoclinum</taxon>
    </lineage>
</organism>
<evidence type="ECO:0000313" key="6">
    <source>
        <dbReference type="EMBL" id="ETO91760.1"/>
    </source>
</evidence>
<dbReference type="Proteomes" id="UP000018951">
    <property type="component" value="Unassembled WGS sequence"/>
</dbReference>
<protein>
    <recommendedName>
        <fullName evidence="4 5">Small ribosomal subunit protein bS21</fullName>
    </recommendedName>
</protein>
<dbReference type="GO" id="GO:0005840">
    <property type="term" value="C:ribosome"/>
    <property type="evidence" value="ECO:0007669"/>
    <property type="project" value="UniProtKB-KW"/>
</dbReference>
<dbReference type="NCBIfam" id="TIGR00030">
    <property type="entry name" value="S21p"/>
    <property type="match status" value="1"/>
</dbReference>
<evidence type="ECO:0000256" key="2">
    <source>
        <dbReference type="ARBA" id="ARBA00022980"/>
    </source>
</evidence>
<dbReference type="GO" id="GO:1990904">
    <property type="term" value="C:ribonucleoprotein complex"/>
    <property type="evidence" value="ECO:0007669"/>
    <property type="project" value="UniProtKB-KW"/>
</dbReference>
<evidence type="ECO:0000256" key="3">
    <source>
        <dbReference type="ARBA" id="ARBA00023274"/>
    </source>
</evidence>
<dbReference type="AlphaFoldDB" id="W2V0Z6"/>
<keyword evidence="7" id="KW-1185">Reference proteome</keyword>
<dbReference type="GO" id="GO:0003735">
    <property type="term" value="F:structural constituent of ribosome"/>
    <property type="evidence" value="ECO:0007669"/>
    <property type="project" value="InterPro"/>
</dbReference>
<dbReference type="GO" id="GO:0006412">
    <property type="term" value="P:translation"/>
    <property type="evidence" value="ECO:0007669"/>
    <property type="project" value="UniProtKB-UniRule"/>
</dbReference>
<dbReference type="InterPro" id="IPR001911">
    <property type="entry name" value="Ribosomal_bS21"/>
</dbReference>
<keyword evidence="2 5" id="KW-0689">Ribosomal protein</keyword>